<keyword evidence="5" id="KW-0130">Cell adhesion</keyword>
<feature type="chain" id="PRO_5047183287" evidence="8">
    <location>
        <begin position="28"/>
        <end position="191"/>
    </location>
</feature>
<dbReference type="Proteomes" id="UP001551482">
    <property type="component" value="Unassembled WGS sequence"/>
</dbReference>
<dbReference type="RefSeq" id="WP_358347723.1">
    <property type="nucleotide sequence ID" value="NZ_JBEZFP010000003.1"/>
</dbReference>
<dbReference type="PROSITE" id="PS51884">
    <property type="entry name" value="CHAPLIN"/>
    <property type="match status" value="1"/>
</dbReference>
<feature type="compositionally biased region" description="Pro residues" evidence="7">
    <location>
        <begin position="90"/>
        <end position="99"/>
    </location>
</feature>
<evidence type="ECO:0000259" key="9">
    <source>
        <dbReference type="PROSITE" id="PS51884"/>
    </source>
</evidence>
<reference evidence="10 11" key="1">
    <citation type="submission" date="2024-06" db="EMBL/GenBank/DDBJ databases">
        <title>The Natural Products Discovery Center: Release of the First 8490 Sequenced Strains for Exploring Actinobacteria Biosynthetic Diversity.</title>
        <authorList>
            <person name="Kalkreuter E."/>
            <person name="Kautsar S.A."/>
            <person name="Yang D."/>
            <person name="Bader C.D."/>
            <person name="Teijaro C.N."/>
            <person name="Fluegel L."/>
            <person name="Davis C.M."/>
            <person name="Simpson J.R."/>
            <person name="Lauterbach L."/>
            <person name="Steele A.D."/>
            <person name="Gui C."/>
            <person name="Meng S."/>
            <person name="Li G."/>
            <person name="Viehrig K."/>
            <person name="Ye F."/>
            <person name="Su P."/>
            <person name="Kiefer A.F."/>
            <person name="Nichols A."/>
            <person name="Cepeda A.J."/>
            <person name="Yan W."/>
            <person name="Fan B."/>
            <person name="Jiang Y."/>
            <person name="Adhikari A."/>
            <person name="Zheng C.-J."/>
            <person name="Schuster L."/>
            <person name="Cowan T.M."/>
            <person name="Smanski M.J."/>
            <person name="Chevrette M.G."/>
            <person name="De Carvalho L.P.S."/>
            <person name="Shen B."/>
        </authorList>
    </citation>
    <scope>NUCLEOTIDE SEQUENCE [LARGE SCALE GENOMIC DNA]</scope>
    <source>
        <strain evidence="10 11">NPDC048946</strain>
    </source>
</reference>
<comment type="caution">
    <text evidence="10">The sequence shown here is derived from an EMBL/GenBank/DDBJ whole genome shotgun (WGS) entry which is preliminary data.</text>
</comment>
<evidence type="ECO:0000313" key="10">
    <source>
        <dbReference type="EMBL" id="MEU8132230.1"/>
    </source>
</evidence>
<feature type="domain" description="Chaplin" evidence="9">
    <location>
        <begin position="44"/>
        <end position="84"/>
    </location>
</feature>
<evidence type="ECO:0000256" key="7">
    <source>
        <dbReference type="SAM" id="MobiDB-lite"/>
    </source>
</evidence>
<keyword evidence="3" id="KW-0964">Secreted</keyword>
<dbReference type="EMBL" id="JBEZFP010000003">
    <property type="protein sequence ID" value="MEU8132230.1"/>
    <property type="molecule type" value="Genomic_DNA"/>
</dbReference>
<evidence type="ECO:0000256" key="6">
    <source>
        <dbReference type="ARBA" id="ARBA00023087"/>
    </source>
</evidence>
<evidence type="ECO:0000256" key="8">
    <source>
        <dbReference type="SAM" id="SignalP"/>
    </source>
</evidence>
<keyword evidence="2" id="KW-0134">Cell wall</keyword>
<dbReference type="InterPro" id="IPR005528">
    <property type="entry name" value="ChpA-H"/>
</dbReference>
<feature type="signal peptide" evidence="8">
    <location>
        <begin position="1"/>
        <end position="27"/>
    </location>
</feature>
<evidence type="ECO:0000313" key="11">
    <source>
        <dbReference type="Proteomes" id="UP001551482"/>
    </source>
</evidence>
<feature type="compositionally biased region" description="Pro residues" evidence="7">
    <location>
        <begin position="118"/>
        <end position="164"/>
    </location>
</feature>
<gene>
    <name evidence="10" type="ORF">AB0C36_01850</name>
</gene>
<keyword evidence="6" id="KW-0034">Amyloid</keyword>
<proteinExistence type="predicted"/>
<keyword evidence="4 8" id="KW-0732">Signal</keyword>
<evidence type="ECO:0000256" key="5">
    <source>
        <dbReference type="ARBA" id="ARBA00022889"/>
    </source>
</evidence>
<organism evidence="10 11">
    <name type="scientific">Streptodolium elevatio</name>
    <dbReference type="NCBI Taxonomy" id="3157996"/>
    <lineage>
        <taxon>Bacteria</taxon>
        <taxon>Bacillati</taxon>
        <taxon>Actinomycetota</taxon>
        <taxon>Actinomycetes</taxon>
        <taxon>Kitasatosporales</taxon>
        <taxon>Streptomycetaceae</taxon>
        <taxon>Streptodolium</taxon>
    </lineage>
</organism>
<feature type="region of interest" description="Disordered" evidence="7">
    <location>
        <begin position="88"/>
        <end position="175"/>
    </location>
</feature>
<evidence type="ECO:0000256" key="3">
    <source>
        <dbReference type="ARBA" id="ARBA00022525"/>
    </source>
</evidence>
<keyword evidence="11" id="KW-1185">Reference proteome</keyword>
<dbReference type="Pfam" id="PF03777">
    <property type="entry name" value="ChpA-C"/>
    <property type="match status" value="1"/>
</dbReference>
<protein>
    <submittedName>
        <fullName evidence="10">Chaplin</fullName>
    </submittedName>
</protein>
<evidence type="ECO:0000256" key="2">
    <source>
        <dbReference type="ARBA" id="ARBA00022512"/>
    </source>
</evidence>
<sequence length="191" mass="19657">MGINSVNEFAKKTVVAAAMVGSAFAFGGGTAYASSAADGAAVGSPGVLSGNLLQVPVHVPVNLCGNTVSVIGVLNPAFGNTCINGEGEMKPPPPMPPHNPPHKPPHNPPHNPPHEPPHCPPQGPPACPPTTPPVKPPHTPPVKPPHTPPVKPPHTPPVKPPHTPPVEECPEEECPCPEIQVVHEVTDKVTL</sequence>
<evidence type="ECO:0000256" key="1">
    <source>
        <dbReference type="ARBA" id="ARBA00004191"/>
    </source>
</evidence>
<dbReference type="PRINTS" id="PR01217">
    <property type="entry name" value="PRICHEXTENSN"/>
</dbReference>
<name>A0ABV3D910_9ACTN</name>
<comment type="subcellular location">
    <subcellularLocation>
        <location evidence="1">Secreted</location>
        <location evidence="1">Cell wall</location>
    </subcellularLocation>
</comment>
<accession>A0ABV3D910</accession>
<evidence type="ECO:0000256" key="4">
    <source>
        <dbReference type="ARBA" id="ARBA00022729"/>
    </source>
</evidence>